<dbReference type="GO" id="GO:0046872">
    <property type="term" value="F:metal ion binding"/>
    <property type="evidence" value="ECO:0007669"/>
    <property type="project" value="UniProtKB-KW"/>
</dbReference>
<evidence type="ECO:0000256" key="1">
    <source>
        <dbReference type="ARBA" id="ARBA00010914"/>
    </source>
</evidence>
<reference evidence="8 9" key="1">
    <citation type="submission" date="2019-12" db="EMBL/GenBank/DDBJ databases">
        <title>Rhizobium genotypes associated with high levels of biological nitrogen fixation by grain legumes in a temperate-maritime cropping system.</title>
        <authorList>
            <person name="Maluk M."/>
            <person name="Francesc Ferrando Molina F."/>
            <person name="Lopez Del Egido L."/>
            <person name="Lafos M."/>
            <person name="Langarica-Fuentes A."/>
            <person name="Gebre Yohannes G."/>
            <person name="Young M.W."/>
            <person name="Martin P."/>
            <person name="Gantlett R."/>
            <person name="Kenicer G."/>
            <person name="Hawes C."/>
            <person name="Begg G.S."/>
            <person name="Quilliam R.S."/>
            <person name="Squire G.R."/>
            <person name="Poole P.S."/>
            <person name="Young P.W."/>
            <person name="Iannetta P.M."/>
            <person name="James E.K."/>
        </authorList>
    </citation>
    <scope>NUCLEOTIDE SEQUENCE [LARGE SCALE GENOMIC DNA]</scope>
    <source>
        <strain evidence="8 9">JHI1118</strain>
    </source>
</reference>
<protein>
    <submittedName>
        <fullName evidence="8">2Fe-2S iron-sulfur cluster binding domain-containing protein</fullName>
    </submittedName>
</protein>
<dbReference type="RefSeq" id="WP_163990706.1">
    <property type="nucleotide sequence ID" value="NZ_WUEY01000014.1"/>
</dbReference>
<feature type="domain" description="2Fe-2S ferredoxin-type" evidence="7">
    <location>
        <begin position="1"/>
        <end position="107"/>
    </location>
</feature>
<evidence type="ECO:0000256" key="4">
    <source>
        <dbReference type="ARBA" id="ARBA00023004"/>
    </source>
</evidence>
<gene>
    <name evidence="8" type="ORF">GR212_25290</name>
</gene>
<dbReference type="PRINTS" id="PR00355">
    <property type="entry name" value="ADRENODOXIN"/>
</dbReference>
<name>A0A6L9UC43_9HYPH</name>
<dbReference type="GO" id="GO:0140647">
    <property type="term" value="P:P450-containing electron transport chain"/>
    <property type="evidence" value="ECO:0007669"/>
    <property type="project" value="InterPro"/>
</dbReference>
<dbReference type="SUPFAM" id="SSF54292">
    <property type="entry name" value="2Fe-2S ferredoxin-like"/>
    <property type="match status" value="1"/>
</dbReference>
<proteinExistence type="inferred from homology"/>
<accession>A0A6L9UC43</accession>
<dbReference type="Gene3D" id="3.10.20.30">
    <property type="match status" value="1"/>
</dbReference>
<evidence type="ECO:0000256" key="5">
    <source>
        <dbReference type="ARBA" id="ARBA00023014"/>
    </source>
</evidence>
<dbReference type="Proteomes" id="UP000483035">
    <property type="component" value="Unassembled WGS sequence"/>
</dbReference>
<evidence type="ECO:0000313" key="9">
    <source>
        <dbReference type="Proteomes" id="UP000483035"/>
    </source>
</evidence>
<dbReference type="PANTHER" id="PTHR23426">
    <property type="entry name" value="FERREDOXIN/ADRENODOXIN"/>
    <property type="match status" value="1"/>
</dbReference>
<dbReference type="Pfam" id="PF00111">
    <property type="entry name" value="Fer2"/>
    <property type="match status" value="1"/>
</dbReference>
<evidence type="ECO:0000256" key="6">
    <source>
        <dbReference type="ARBA" id="ARBA00034078"/>
    </source>
</evidence>
<organism evidence="8 9">
    <name type="scientific">Rhizobium lusitanum</name>
    <dbReference type="NCBI Taxonomy" id="293958"/>
    <lineage>
        <taxon>Bacteria</taxon>
        <taxon>Pseudomonadati</taxon>
        <taxon>Pseudomonadota</taxon>
        <taxon>Alphaproteobacteria</taxon>
        <taxon>Hyphomicrobiales</taxon>
        <taxon>Rhizobiaceae</taxon>
        <taxon>Rhizobium/Agrobacterium group</taxon>
        <taxon>Rhizobium</taxon>
    </lineage>
</organism>
<keyword evidence="4" id="KW-0408">Iron</keyword>
<dbReference type="PANTHER" id="PTHR23426:SF65">
    <property type="entry name" value="FERREDOXIN-2, MITOCHONDRIAL"/>
    <property type="match status" value="1"/>
</dbReference>
<dbReference type="AlphaFoldDB" id="A0A6L9UC43"/>
<keyword evidence="2" id="KW-0001">2Fe-2S</keyword>
<dbReference type="PROSITE" id="PS51085">
    <property type="entry name" value="2FE2S_FER_2"/>
    <property type="match status" value="1"/>
</dbReference>
<dbReference type="GO" id="GO:0009055">
    <property type="term" value="F:electron transfer activity"/>
    <property type="evidence" value="ECO:0007669"/>
    <property type="project" value="TreeGrafter"/>
</dbReference>
<evidence type="ECO:0000256" key="2">
    <source>
        <dbReference type="ARBA" id="ARBA00022714"/>
    </source>
</evidence>
<dbReference type="InterPro" id="IPR012675">
    <property type="entry name" value="Beta-grasp_dom_sf"/>
</dbReference>
<dbReference type="GO" id="GO:0051537">
    <property type="term" value="F:2 iron, 2 sulfur cluster binding"/>
    <property type="evidence" value="ECO:0007669"/>
    <property type="project" value="UniProtKB-KW"/>
</dbReference>
<dbReference type="EMBL" id="WUEY01000014">
    <property type="protein sequence ID" value="NEI72881.1"/>
    <property type="molecule type" value="Genomic_DNA"/>
</dbReference>
<comment type="caution">
    <text evidence="8">The sequence shown here is derived from an EMBL/GenBank/DDBJ whole genome shotgun (WGS) entry which is preliminary data.</text>
</comment>
<sequence length="107" mass="11751">MLKLIVKDRAGQEHEIARENFANRSLMEIVRDSGVEEILAVCGGCCSCSTCHIYVDDADWGRLPAMGVDEDALLDASDHRTLSSRLACQIRFSDELNGLKIAVAPED</sequence>
<keyword evidence="5" id="KW-0411">Iron-sulfur</keyword>
<comment type="cofactor">
    <cofactor evidence="6">
        <name>[2Fe-2S] cluster</name>
        <dbReference type="ChEBI" id="CHEBI:190135"/>
    </cofactor>
</comment>
<dbReference type="InterPro" id="IPR001041">
    <property type="entry name" value="2Fe-2S_ferredoxin-type"/>
</dbReference>
<dbReference type="InterPro" id="IPR036010">
    <property type="entry name" value="2Fe-2S_ferredoxin-like_sf"/>
</dbReference>
<dbReference type="InterPro" id="IPR001055">
    <property type="entry name" value="Adrenodoxin-like"/>
</dbReference>
<keyword evidence="3" id="KW-0479">Metal-binding</keyword>
<evidence type="ECO:0000256" key="3">
    <source>
        <dbReference type="ARBA" id="ARBA00022723"/>
    </source>
</evidence>
<comment type="similarity">
    <text evidence="1">Belongs to the adrenodoxin/putidaredoxin family.</text>
</comment>
<evidence type="ECO:0000259" key="7">
    <source>
        <dbReference type="PROSITE" id="PS51085"/>
    </source>
</evidence>
<evidence type="ECO:0000313" key="8">
    <source>
        <dbReference type="EMBL" id="NEI72881.1"/>
    </source>
</evidence>